<dbReference type="Pfam" id="PF03619">
    <property type="entry name" value="Solute_trans_a"/>
    <property type="match status" value="2"/>
</dbReference>
<dbReference type="GO" id="GO:0016020">
    <property type="term" value="C:membrane"/>
    <property type="evidence" value="ECO:0007669"/>
    <property type="project" value="UniProtKB-SubCell"/>
</dbReference>
<organism evidence="5 6">
    <name type="scientific">Pyrenophora teres f. teres</name>
    <dbReference type="NCBI Taxonomy" id="97479"/>
    <lineage>
        <taxon>Eukaryota</taxon>
        <taxon>Fungi</taxon>
        <taxon>Dikarya</taxon>
        <taxon>Ascomycota</taxon>
        <taxon>Pezizomycotina</taxon>
        <taxon>Dothideomycetes</taxon>
        <taxon>Pleosporomycetidae</taxon>
        <taxon>Pleosporales</taxon>
        <taxon>Pleosporineae</taxon>
        <taxon>Pleosporaceae</taxon>
        <taxon>Pyrenophora</taxon>
    </lineage>
</organism>
<sequence length="377" mass="42300">MDTFTMVARGLLERPKDPSICPAEDTQGPPIVPFIANLTFHQFATILSAASGILSTIIIATLVILHALNYSNPVQQRQIIRIISLIPWVSLFSFLVVWHEAAGEYLAPSLDLGCSIALSSFLLFMCDLVLSHREGFDKLFGDGAKARGSMNAKSPFWMKLMVLDACTTTIAILQSVSFYNRNKELLQKHQILLKLFTFKSVLGLNFFQSFVISMLAGHGKLRPNKYMTFHDINTGLASLILACEMPTFAILMIVAFSPQPYKYQGGPAASPLNAIFDACNISDLLSALFRGPMRLVREQQRQILRQNSMRIELVSSYDNEERMGDKGAKVQMIMQLFQDFLCRFRLQYVTPSAVKLSTDHIDKQNASLTFYPTLHKL</sequence>
<gene>
    <name evidence="5" type="ORF">PTTW11_06546</name>
</gene>
<evidence type="ECO:0000256" key="2">
    <source>
        <dbReference type="ARBA" id="ARBA00022692"/>
    </source>
</evidence>
<keyword evidence="3" id="KW-1133">Transmembrane helix</keyword>
<dbReference type="EMBL" id="HG992981">
    <property type="protein sequence ID" value="CAE7179449.1"/>
    <property type="molecule type" value="Genomic_DNA"/>
</dbReference>
<reference evidence="5" key="1">
    <citation type="submission" date="2021-02" db="EMBL/GenBank/DDBJ databases">
        <authorList>
            <person name="Syme A R."/>
            <person name="Syme A R."/>
            <person name="Moolhuijzen P."/>
        </authorList>
    </citation>
    <scope>NUCLEOTIDE SEQUENCE</scope>
    <source>
        <strain evidence="5">W1-1</strain>
    </source>
</reference>
<evidence type="ECO:0000256" key="3">
    <source>
        <dbReference type="ARBA" id="ARBA00022989"/>
    </source>
</evidence>
<dbReference type="InterPro" id="IPR005178">
    <property type="entry name" value="Ostalpha/TMEM184C"/>
</dbReference>
<proteinExistence type="predicted"/>
<dbReference type="PANTHER" id="PTHR23423">
    <property type="entry name" value="ORGANIC SOLUTE TRANSPORTER-RELATED"/>
    <property type="match status" value="1"/>
</dbReference>
<dbReference type="SMART" id="SM01417">
    <property type="entry name" value="Solute_trans_a"/>
    <property type="match status" value="1"/>
</dbReference>
<evidence type="ECO:0000313" key="6">
    <source>
        <dbReference type="Proteomes" id="UP000472372"/>
    </source>
</evidence>
<accession>A0A6S6W7V4</accession>
<keyword evidence="2" id="KW-0812">Transmembrane</keyword>
<protein>
    <submittedName>
        <fullName evidence="5">Solute-trans-a domain containing protein</fullName>
    </submittedName>
</protein>
<evidence type="ECO:0000256" key="4">
    <source>
        <dbReference type="ARBA" id="ARBA00023136"/>
    </source>
</evidence>
<keyword evidence="4" id="KW-0472">Membrane</keyword>
<dbReference type="Proteomes" id="UP000472372">
    <property type="component" value="Chromosome 5"/>
</dbReference>
<comment type="subcellular location">
    <subcellularLocation>
        <location evidence="1">Membrane</location>
        <topology evidence="1">Multi-pass membrane protein</topology>
    </subcellularLocation>
</comment>
<evidence type="ECO:0000256" key="1">
    <source>
        <dbReference type="ARBA" id="ARBA00004141"/>
    </source>
</evidence>
<dbReference type="AlphaFoldDB" id="A0A6S6W7V4"/>
<evidence type="ECO:0000313" key="5">
    <source>
        <dbReference type="EMBL" id="CAE7179449.1"/>
    </source>
</evidence>
<name>A0A6S6W7V4_9PLEO</name>